<dbReference type="GeneID" id="25563958"/>
<dbReference type="InterPro" id="IPR039672">
    <property type="entry name" value="MFS_2"/>
</dbReference>
<feature type="transmembrane region" description="Helical" evidence="2">
    <location>
        <begin position="120"/>
        <end position="142"/>
    </location>
</feature>
<dbReference type="PANTHER" id="PTHR11328:SF28">
    <property type="entry name" value="MAJOR FACILITATOR SUPERFAMILY DOMAIN-CONTAINING PROTEIN 12"/>
    <property type="match status" value="1"/>
</dbReference>
<dbReference type="PANTHER" id="PTHR11328">
    <property type="entry name" value="MAJOR FACILITATOR SUPERFAMILY DOMAIN-CONTAINING PROTEIN"/>
    <property type="match status" value="1"/>
</dbReference>
<dbReference type="InterPro" id="IPR036259">
    <property type="entry name" value="MFS_trans_sf"/>
</dbReference>
<dbReference type="STRING" id="461836.A0A0L0D7Z3"/>
<evidence type="ECO:0000256" key="1">
    <source>
        <dbReference type="ARBA" id="ARBA00008335"/>
    </source>
</evidence>
<feature type="transmembrane region" description="Helical" evidence="2">
    <location>
        <begin position="316"/>
        <end position="335"/>
    </location>
</feature>
<dbReference type="GO" id="GO:0015293">
    <property type="term" value="F:symporter activity"/>
    <property type="evidence" value="ECO:0007669"/>
    <property type="project" value="InterPro"/>
</dbReference>
<dbReference type="OrthoDB" id="1730117at2759"/>
<dbReference type="OMA" id="GLYTAWM"/>
<feature type="transmembrane region" description="Helical" evidence="2">
    <location>
        <begin position="88"/>
        <end position="108"/>
    </location>
</feature>
<dbReference type="eggNOG" id="KOG4830">
    <property type="taxonomic scope" value="Eukaryota"/>
</dbReference>
<dbReference type="Gene3D" id="1.20.1250.20">
    <property type="entry name" value="MFS general substrate transporter like domains"/>
    <property type="match status" value="2"/>
</dbReference>
<keyword evidence="4" id="KW-1185">Reference proteome</keyword>
<dbReference type="Proteomes" id="UP000054408">
    <property type="component" value="Unassembled WGS sequence"/>
</dbReference>
<sequence>MSGSNGKPTRLPWLTRSAYSVGHVLNDLTAAVWFSYLIVYFQKVREMSASHAGILLFVGQGVDAAMTPTVGVLSDKFTSLPYGQRKSWHLFGTLCVALSFPFILGSDFPFVKHFSTNGQLGYFSVFIAIFQIGWASTQVAHLSLIPELTSSSRERDFLNSARYAFTIVASVAVFGLAFGLLQASAGRDVGPSDLWHFALLSYLVVATGLVAATYFHVGVAEPSHEEKQKACGKSESCKRVTWSDWFKRALFYQIGGVYMCARLVVNISQVYLPLFLLDTLQMDKTNIAVAPLTVFIAGLLTTSLQKVVNNAIGRRMTLLLGILVVLGTCVGAHFIDKSSPYLVYGVVIGLGVGGTTMLVTALAMEADLIGDDVEGSAFVYGALSFLDKLSNGIAVLVIQFMAQAHTKATPDGDNATSKAASADEIDEELGPFYRTIMVYVPGAAALWCLAFMISTYFGGGYHEYSKREAMKEAKSRAYKPLLDGGADGRDSPSDRYADADSPRAIQKYGAINPALDAQYDAQYGGAGYNSMPASYMRGSAGLPGNASPEPSHIFLSHKTPADDAIMRTWDSSMGEPRINAGIDTPSAFGIN</sequence>
<evidence type="ECO:0000313" key="4">
    <source>
        <dbReference type="Proteomes" id="UP000054408"/>
    </source>
</evidence>
<dbReference type="AlphaFoldDB" id="A0A0L0D7Z3"/>
<dbReference type="CDD" id="cd17491">
    <property type="entry name" value="MFS_MFSD12"/>
    <property type="match status" value="1"/>
</dbReference>
<dbReference type="EMBL" id="GL349450">
    <property type="protein sequence ID" value="KNC48186.1"/>
    <property type="molecule type" value="Genomic_DNA"/>
</dbReference>
<dbReference type="GO" id="GO:0005886">
    <property type="term" value="C:plasma membrane"/>
    <property type="evidence" value="ECO:0007669"/>
    <property type="project" value="TreeGrafter"/>
</dbReference>
<comment type="similarity">
    <text evidence="1">Belongs to the major facilitator superfamily.</text>
</comment>
<protein>
    <submittedName>
        <fullName evidence="3">Glycoside-Pentoside-Hexuronide: Cation Symporter family</fullName>
    </submittedName>
</protein>
<name>A0A0L0D7Z3_THETB</name>
<feature type="transmembrane region" description="Helical" evidence="2">
    <location>
        <begin position="436"/>
        <end position="457"/>
    </location>
</feature>
<proteinExistence type="inferred from homology"/>
<feature type="transmembrane region" description="Helical" evidence="2">
    <location>
        <begin position="194"/>
        <end position="217"/>
    </location>
</feature>
<evidence type="ECO:0000256" key="2">
    <source>
        <dbReference type="SAM" id="Phobius"/>
    </source>
</evidence>
<dbReference type="SUPFAM" id="SSF103473">
    <property type="entry name" value="MFS general substrate transporter"/>
    <property type="match status" value="1"/>
</dbReference>
<evidence type="ECO:0000313" key="3">
    <source>
        <dbReference type="EMBL" id="KNC48186.1"/>
    </source>
</evidence>
<feature type="transmembrane region" description="Helical" evidence="2">
    <location>
        <begin position="20"/>
        <end position="41"/>
    </location>
</feature>
<feature type="transmembrane region" description="Helical" evidence="2">
    <location>
        <begin position="163"/>
        <end position="182"/>
    </location>
</feature>
<reference evidence="3 4" key="1">
    <citation type="submission" date="2010-05" db="EMBL/GenBank/DDBJ databases">
        <title>The Genome Sequence of Thecamonas trahens ATCC 50062.</title>
        <authorList>
            <consortium name="The Broad Institute Genome Sequencing Platform"/>
            <person name="Russ C."/>
            <person name="Cuomo C."/>
            <person name="Shea T."/>
            <person name="Young S.K."/>
            <person name="Zeng Q."/>
            <person name="Koehrsen M."/>
            <person name="Haas B."/>
            <person name="Borodovsky M."/>
            <person name="Guigo R."/>
            <person name="Alvarado L."/>
            <person name="Berlin A."/>
            <person name="Bochicchio J."/>
            <person name="Borenstein D."/>
            <person name="Chapman S."/>
            <person name="Chen Z."/>
            <person name="Freedman E."/>
            <person name="Gellesch M."/>
            <person name="Goldberg J."/>
            <person name="Griggs A."/>
            <person name="Gujja S."/>
            <person name="Heilman E."/>
            <person name="Heiman D."/>
            <person name="Hepburn T."/>
            <person name="Howarth C."/>
            <person name="Jen D."/>
            <person name="Larson L."/>
            <person name="Mehta T."/>
            <person name="Park D."/>
            <person name="Pearson M."/>
            <person name="Roberts A."/>
            <person name="Saif S."/>
            <person name="Shenoy N."/>
            <person name="Sisk P."/>
            <person name="Stolte C."/>
            <person name="Sykes S."/>
            <person name="Thomson T."/>
            <person name="Walk T."/>
            <person name="White J."/>
            <person name="Yandava C."/>
            <person name="Burger G."/>
            <person name="Gray M.W."/>
            <person name="Holland P.W.H."/>
            <person name="King N."/>
            <person name="Lang F.B.F."/>
            <person name="Roger A.J."/>
            <person name="Ruiz-Trillo I."/>
            <person name="Lander E."/>
            <person name="Nusbaum C."/>
        </authorList>
    </citation>
    <scope>NUCLEOTIDE SEQUENCE [LARGE SCALE GENOMIC DNA]</scope>
    <source>
        <strain evidence="3 4">ATCC 50062</strain>
    </source>
</reference>
<keyword evidence="2" id="KW-0472">Membrane</keyword>
<keyword evidence="2" id="KW-1133">Transmembrane helix</keyword>
<dbReference type="GO" id="GO:0008643">
    <property type="term" value="P:carbohydrate transport"/>
    <property type="evidence" value="ECO:0007669"/>
    <property type="project" value="InterPro"/>
</dbReference>
<accession>A0A0L0D7Z3</accession>
<organism evidence="3 4">
    <name type="scientific">Thecamonas trahens ATCC 50062</name>
    <dbReference type="NCBI Taxonomy" id="461836"/>
    <lineage>
        <taxon>Eukaryota</taxon>
        <taxon>Apusozoa</taxon>
        <taxon>Apusomonadida</taxon>
        <taxon>Apusomonadidae</taxon>
        <taxon>Thecamonas</taxon>
    </lineage>
</organism>
<feature type="transmembrane region" description="Helical" evidence="2">
    <location>
        <begin position="341"/>
        <end position="365"/>
    </location>
</feature>
<dbReference type="RefSeq" id="XP_013758755.1">
    <property type="nucleotide sequence ID" value="XM_013903301.1"/>
</dbReference>
<feature type="transmembrane region" description="Helical" evidence="2">
    <location>
        <begin position="287"/>
        <end position="304"/>
    </location>
</feature>
<feature type="transmembrane region" description="Helical" evidence="2">
    <location>
        <begin position="249"/>
        <end position="267"/>
    </location>
</feature>
<feature type="transmembrane region" description="Helical" evidence="2">
    <location>
        <begin position="377"/>
        <end position="402"/>
    </location>
</feature>
<keyword evidence="2" id="KW-0812">Transmembrane</keyword>
<gene>
    <name evidence="3" type="ORF">AMSG_04415</name>
</gene>
<dbReference type="Pfam" id="PF13347">
    <property type="entry name" value="MFS_2"/>
    <property type="match status" value="1"/>
</dbReference>